<dbReference type="AlphaFoldDB" id="A6G4S6"/>
<feature type="coiled-coil region" evidence="1">
    <location>
        <begin position="361"/>
        <end position="388"/>
    </location>
</feature>
<dbReference type="eggNOG" id="COG0457">
    <property type="taxonomic scope" value="Bacteria"/>
</dbReference>
<dbReference type="eggNOG" id="COG0515">
    <property type="taxonomic scope" value="Bacteria"/>
</dbReference>
<keyword evidence="1" id="KW-0175">Coiled coil</keyword>
<dbReference type="InterPro" id="IPR019734">
    <property type="entry name" value="TPR_rpt"/>
</dbReference>
<dbReference type="InterPro" id="IPR011990">
    <property type="entry name" value="TPR-like_helical_dom_sf"/>
</dbReference>
<dbReference type="SMART" id="SM00028">
    <property type="entry name" value="TPR"/>
    <property type="match status" value="5"/>
</dbReference>
<evidence type="ECO:0000256" key="1">
    <source>
        <dbReference type="SAM" id="Coils"/>
    </source>
</evidence>
<accession>A6G4S6</accession>
<dbReference type="SUPFAM" id="SSF48452">
    <property type="entry name" value="TPR-like"/>
    <property type="match status" value="1"/>
</dbReference>
<gene>
    <name evidence="2" type="ORF">PPSIR1_27558</name>
</gene>
<keyword evidence="2" id="KW-0418">Kinase</keyword>
<dbReference type="RefSeq" id="WP_006971725.1">
    <property type="nucleotide sequence ID" value="NZ_ABCS01000022.1"/>
</dbReference>
<evidence type="ECO:0000313" key="3">
    <source>
        <dbReference type="Proteomes" id="UP000005801"/>
    </source>
</evidence>
<dbReference type="Gene3D" id="1.25.40.10">
    <property type="entry name" value="Tetratricopeptide repeat domain"/>
    <property type="match status" value="2"/>
</dbReference>
<dbReference type="GO" id="GO:0016301">
    <property type="term" value="F:kinase activity"/>
    <property type="evidence" value="ECO:0007669"/>
    <property type="project" value="UniProtKB-KW"/>
</dbReference>
<reference evidence="2 3" key="1">
    <citation type="submission" date="2007-06" db="EMBL/GenBank/DDBJ databases">
        <authorList>
            <person name="Shimkets L."/>
            <person name="Ferriera S."/>
            <person name="Johnson J."/>
            <person name="Kravitz S."/>
            <person name="Beeson K."/>
            <person name="Sutton G."/>
            <person name="Rogers Y.-H."/>
            <person name="Friedman R."/>
            <person name="Frazier M."/>
            <person name="Venter J.C."/>
        </authorList>
    </citation>
    <scope>NUCLEOTIDE SEQUENCE [LARGE SCALE GENOMIC DNA]</scope>
    <source>
        <strain evidence="2 3">SIR-1</strain>
    </source>
</reference>
<proteinExistence type="predicted"/>
<keyword evidence="2" id="KW-0808">Transferase</keyword>
<dbReference type="EMBL" id="ABCS01000022">
    <property type="protein sequence ID" value="EDM79196.1"/>
    <property type="molecule type" value="Genomic_DNA"/>
</dbReference>
<keyword evidence="3" id="KW-1185">Reference proteome</keyword>
<organism evidence="2 3">
    <name type="scientific">Plesiocystis pacifica SIR-1</name>
    <dbReference type="NCBI Taxonomy" id="391625"/>
    <lineage>
        <taxon>Bacteria</taxon>
        <taxon>Pseudomonadati</taxon>
        <taxon>Myxococcota</taxon>
        <taxon>Polyangia</taxon>
        <taxon>Nannocystales</taxon>
        <taxon>Nannocystaceae</taxon>
        <taxon>Plesiocystis</taxon>
    </lineage>
</organism>
<comment type="caution">
    <text evidence="2">The sequence shown here is derived from an EMBL/GenBank/DDBJ whole genome shotgun (WGS) entry which is preliminary data.</text>
</comment>
<protein>
    <submittedName>
        <fullName evidence="2">Serine/threonine kinase family protein</fullName>
    </submittedName>
</protein>
<dbReference type="STRING" id="391625.PPSIR1_27558"/>
<name>A6G4S6_9BACT</name>
<dbReference type="Proteomes" id="UP000005801">
    <property type="component" value="Unassembled WGS sequence"/>
</dbReference>
<evidence type="ECO:0000313" key="2">
    <source>
        <dbReference type="EMBL" id="EDM79196.1"/>
    </source>
</evidence>
<dbReference type="OrthoDB" id="5450625at2"/>
<sequence>MFEKQIEYPKESAAAVPRWLKRAILRGLSPDPRDRFPSMDALLDALNRHPTRRRRRAQTAAAATLVAGAVALGFAVPSLGQVNPCADVADPAQVELGAEARSELRARFDGLGQPWAKALGAEVEGGVGIWVGDWVEARTEVCELRHAHGGHETALDTARVACLEEQLDRVEGLGQVLREADAPTLLEAEHFLVALPDPDACLGDAPAQVALSRQAQDERSRGLVSELDQLRWLALAAGSPSLRARTRDLVAGAEQLDQLDQRPSSKALLAEALIVDAEVDSLVGEGAEAATQLREAARVAERIGADGLRAWAKIDLGYVLSELPGHAPEAVETLEDAGALVERVGAPWHRHLRQRASLAMAYRATGELDRAAELLTELEAEFGDSQANPRRESARAQVLAMAARVALERGEPEQALGHADRALRTVEAQLGPSHPLAASPLGIRGQALTKLGRTDEAREALEAAAALRRTRLSQGSGAERQLAVDLLNLGNLESQAGEAEAAARHYGEALGLLADREGEAELAMRGLLHFNLGVDHQINGREREALASYREAERLTSAAKGPRAPLSVLARMGVGSMLVTLERFSEARAPLESALADWPASMAQSPDEAELRFALARTLTRLDGASSRTTELAQSARAIYAEAEFGPQAEAVERWLAGEPG</sequence>
<dbReference type="Pfam" id="PF13424">
    <property type="entry name" value="TPR_12"/>
    <property type="match status" value="1"/>
</dbReference>